<comment type="caution">
    <text evidence="3">The sequence shown here is derived from an EMBL/GenBank/DDBJ whole genome shotgun (WGS) entry which is preliminary data.</text>
</comment>
<dbReference type="EMBL" id="NIPW01000005">
    <property type="protein sequence ID" value="OWJ80193.1"/>
    <property type="molecule type" value="Genomic_DNA"/>
</dbReference>
<protein>
    <recommendedName>
        <fullName evidence="5">ABC transporter substrate-binding protein</fullName>
    </recommendedName>
</protein>
<dbReference type="Proteomes" id="UP000196878">
    <property type="component" value="Unassembled WGS sequence"/>
</dbReference>
<feature type="region of interest" description="Disordered" evidence="2">
    <location>
        <begin position="84"/>
        <end position="121"/>
    </location>
</feature>
<accession>A0A212AFK6</accession>
<dbReference type="RefSeq" id="WP_088214027.1">
    <property type="nucleotide sequence ID" value="NZ_NIPW01000005.1"/>
</dbReference>
<gene>
    <name evidence="3" type="ORF">CDV49_02620</name>
</gene>
<evidence type="ECO:0008006" key="5">
    <source>
        <dbReference type="Google" id="ProtNLM"/>
    </source>
</evidence>
<feature type="region of interest" description="Disordered" evidence="2">
    <location>
        <begin position="150"/>
        <end position="174"/>
    </location>
</feature>
<evidence type="ECO:0000256" key="1">
    <source>
        <dbReference type="SAM" id="Coils"/>
    </source>
</evidence>
<organism evidence="3 4">
    <name type="scientific">Haematobacter genomosp. 1</name>
    <dbReference type="NCBI Taxonomy" id="366618"/>
    <lineage>
        <taxon>Bacteria</taxon>
        <taxon>Pseudomonadati</taxon>
        <taxon>Pseudomonadota</taxon>
        <taxon>Alphaproteobacteria</taxon>
        <taxon>Rhodobacterales</taxon>
        <taxon>Paracoccaceae</taxon>
        <taxon>Haematobacter</taxon>
    </lineage>
</organism>
<evidence type="ECO:0000256" key="2">
    <source>
        <dbReference type="SAM" id="MobiDB-lite"/>
    </source>
</evidence>
<dbReference type="Pfam" id="PF09849">
    <property type="entry name" value="DUF2076"/>
    <property type="match status" value="1"/>
</dbReference>
<keyword evidence="1" id="KW-0175">Coiled coil</keyword>
<name>A0A212AFK6_9RHOB</name>
<evidence type="ECO:0000313" key="3">
    <source>
        <dbReference type="EMBL" id="OWJ80193.1"/>
    </source>
</evidence>
<evidence type="ECO:0000313" key="4">
    <source>
        <dbReference type="Proteomes" id="UP000196878"/>
    </source>
</evidence>
<feature type="coiled-coil region" evidence="1">
    <location>
        <begin position="52"/>
        <end position="79"/>
    </location>
</feature>
<feature type="compositionally biased region" description="Acidic residues" evidence="2">
    <location>
        <begin position="155"/>
        <end position="174"/>
    </location>
</feature>
<dbReference type="AlphaFoldDB" id="A0A212AFK6"/>
<dbReference type="OrthoDB" id="122910at2"/>
<keyword evidence="4" id="KW-1185">Reference proteome</keyword>
<reference evidence="3 4" key="1">
    <citation type="submission" date="2016-12" db="EMBL/GenBank/DDBJ databases">
        <title>Comparison of Traditional DNA-DNA Hybridization with In Silico Genomic Analysis.</title>
        <authorList>
            <person name="Nicholson A.C."/>
            <person name="Humrighouse B.W."/>
            <person name="Graziano J."/>
            <person name="Lasker B."/>
            <person name="Whitney A.M."/>
            <person name="Mcquiston J.R."/>
        </authorList>
    </citation>
    <scope>NUCLEOTIDE SEQUENCE [LARGE SCALE GENOMIC DNA]</scope>
    <source>
        <strain evidence="3 4">H2240</strain>
    </source>
</reference>
<proteinExistence type="predicted"/>
<dbReference type="InterPro" id="IPR018648">
    <property type="entry name" value="DUF2076"/>
</dbReference>
<sequence length="174" mass="17760">MDHNDKQAIAGLFGKLADVERQSPQRDGEAEAFIAQQVARQPGAPYYLAQTVVVQEQALNAAEARIADLEAQVHAARQGGQGGFLSRLLGGPGAAPRPRQPVGQSLGQPAPGMAQPGRSGGFLGGAAQTAMGVAGGMMLANAIGGMFAGSAEAGESPEEPADMGFDDGGDWEEF</sequence>